<dbReference type="InParanoid" id="A0A059BX18"/>
<accession>A0A059BX18</accession>
<dbReference type="OrthoDB" id="8062037at2759"/>
<keyword evidence="3 6" id="KW-0863">Zinc-finger</keyword>
<feature type="transmembrane region" description="Helical" evidence="7">
    <location>
        <begin position="12"/>
        <end position="43"/>
    </location>
</feature>
<comment type="subcellular location">
    <subcellularLocation>
        <location evidence="1">Membrane</location>
    </subcellularLocation>
</comment>
<dbReference type="InterPro" id="IPR001841">
    <property type="entry name" value="Znf_RING"/>
</dbReference>
<dbReference type="PANTHER" id="PTHR46151">
    <property type="entry name" value="NEP1-INTERACTING PROTEIN-LIKE 2"/>
    <property type="match status" value="1"/>
</dbReference>
<keyword evidence="4" id="KW-0862">Zinc</keyword>
<dbReference type="Gramene" id="KCW70509">
    <property type="protein sequence ID" value="KCW70509"/>
    <property type="gene ID" value="EUGRSUZ_F03717"/>
</dbReference>
<reference evidence="9" key="1">
    <citation type="submission" date="2013-07" db="EMBL/GenBank/DDBJ databases">
        <title>The genome of Eucalyptus grandis.</title>
        <authorList>
            <person name="Schmutz J."/>
            <person name="Hayes R."/>
            <person name="Myburg A."/>
            <person name="Tuskan G."/>
            <person name="Grattapaglia D."/>
            <person name="Rokhsar D.S."/>
        </authorList>
    </citation>
    <scope>NUCLEOTIDE SEQUENCE</scope>
    <source>
        <tissue evidence="9">Leaf extractions</tissue>
    </source>
</reference>
<evidence type="ECO:0000256" key="6">
    <source>
        <dbReference type="PROSITE-ProRule" id="PRU00175"/>
    </source>
</evidence>
<evidence type="ECO:0000256" key="2">
    <source>
        <dbReference type="ARBA" id="ARBA00022723"/>
    </source>
</evidence>
<evidence type="ECO:0000256" key="3">
    <source>
        <dbReference type="ARBA" id="ARBA00022771"/>
    </source>
</evidence>
<dbReference type="AlphaFoldDB" id="A0A059BX18"/>
<feature type="transmembrane region" description="Helical" evidence="7">
    <location>
        <begin position="55"/>
        <end position="78"/>
    </location>
</feature>
<dbReference type="OMA" id="AHSLPHC"/>
<evidence type="ECO:0000256" key="5">
    <source>
        <dbReference type="ARBA" id="ARBA00023136"/>
    </source>
</evidence>
<dbReference type="Pfam" id="PF13639">
    <property type="entry name" value="zf-RING_2"/>
    <property type="match status" value="1"/>
</dbReference>
<dbReference type="GO" id="GO:0016020">
    <property type="term" value="C:membrane"/>
    <property type="evidence" value="ECO:0007669"/>
    <property type="project" value="UniProtKB-SubCell"/>
</dbReference>
<dbReference type="PANTHER" id="PTHR46151:SF19">
    <property type="entry name" value="NEP1-INTERACTING PROTEIN 1-LIKE ISOFORM X1"/>
    <property type="match status" value="1"/>
</dbReference>
<evidence type="ECO:0000256" key="7">
    <source>
        <dbReference type="SAM" id="Phobius"/>
    </source>
</evidence>
<keyword evidence="2" id="KW-0479">Metal-binding</keyword>
<dbReference type="eggNOG" id="KOG0800">
    <property type="taxonomic scope" value="Eukaryota"/>
</dbReference>
<organism evidence="9">
    <name type="scientific">Eucalyptus grandis</name>
    <name type="common">Flooded gum</name>
    <dbReference type="NCBI Taxonomy" id="71139"/>
    <lineage>
        <taxon>Eukaryota</taxon>
        <taxon>Viridiplantae</taxon>
        <taxon>Streptophyta</taxon>
        <taxon>Embryophyta</taxon>
        <taxon>Tracheophyta</taxon>
        <taxon>Spermatophyta</taxon>
        <taxon>Magnoliopsida</taxon>
        <taxon>eudicotyledons</taxon>
        <taxon>Gunneridae</taxon>
        <taxon>Pentapetalae</taxon>
        <taxon>rosids</taxon>
        <taxon>malvids</taxon>
        <taxon>Myrtales</taxon>
        <taxon>Myrtaceae</taxon>
        <taxon>Myrtoideae</taxon>
        <taxon>Eucalypteae</taxon>
        <taxon>Eucalyptus</taxon>
    </lineage>
</organism>
<name>A0A059BX18_EUCGR</name>
<dbReference type="EMBL" id="KK198758">
    <property type="protein sequence ID" value="KCW70509.1"/>
    <property type="molecule type" value="Genomic_DNA"/>
</dbReference>
<dbReference type="GO" id="GO:0008270">
    <property type="term" value="F:zinc ion binding"/>
    <property type="evidence" value="ECO:0007669"/>
    <property type="project" value="UniProtKB-KW"/>
</dbReference>
<evidence type="ECO:0000256" key="1">
    <source>
        <dbReference type="ARBA" id="ARBA00004370"/>
    </source>
</evidence>
<sequence length="213" mass="23875">MEPVWVWCCYGISAIIFSFSYAVAVFFLAIVGSTLGALVGVLLSVKSQSGLFSRVAVGAIAGGVLLINAFKTSISFWLSDDGSFSDVLQWTDSMTELDAGNIVQQFFYYLTLSRLEQTLAHPNNMINEIRVDRTKVSKNSFDRIGRIRITKEHLMDSSGNRNSCSICLQDFECEDVARRLPNCRHLFHVSCIKKWTSKQRSCPLCRSPIVQVK</sequence>
<dbReference type="Gene3D" id="3.30.40.10">
    <property type="entry name" value="Zinc/RING finger domain, C3HC4 (zinc finger)"/>
    <property type="match status" value="1"/>
</dbReference>
<dbReference type="PROSITE" id="PS50089">
    <property type="entry name" value="ZF_RING_2"/>
    <property type="match status" value="1"/>
</dbReference>
<dbReference type="InterPro" id="IPR013083">
    <property type="entry name" value="Znf_RING/FYVE/PHD"/>
</dbReference>
<keyword evidence="7" id="KW-1133">Transmembrane helix</keyword>
<dbReference type="KEGG" id="egr:104450444"/>
<dbReference type="SMART" id="SM00184">
    <property type="entry name" value="RING"/>
    <property type="match status" value="1"/>
</dbReference>
<gene>
    <name evidence="9" type="ORF">EUGRSUZ_F03717</name>
</gene>
<keyword evidence="7" id="KW-0812">Transmembrane</keyword>
<protein>
    <recommendedName>
        <fullName evidence="8">RING-type domain-containing protein</fullName>
    </recommendedName>
</protein>
<evidence type="ECO:0000256" key="4">
    <source>
        <dbReference type="ARBA" id="ARBA00022833"/>
    </source>
</evidence>
<evidence type="ECO:0000313" key="9">
    <source>
        <dbReference type="EMBL" id="KCW70509.1"/>
    </source>
</evidence>
<feature type="domain" description="RING-type" evidence="8">
    <location>
        <begin position="164"/>
        <end position="206"/>
    </location>
</feature>
<proteinExistence type="predicted"/>
<keyword evidence="5 7" id="KW-0472">Membrane</keyword>
<evidence type="ECO:0000259" key="8">
    <source>
        <dbReference type="PROSITE" id="PS50089"/>
    </source>
</evidence>
<dbReference type="SUPFAM" id="SSF57850">
    <property type="entry name" value="RING/U-box"/>
    <property type="match status" value="1"/>
</dbReference>